<evidence type="ECO:0000256" key="4">
    <source>
        <dbReference type="ARBA" id="ARBA00022679"/>
    </source>
</evidence>
<evidence type="ECO:0000259" key="7">
    <source>
        <dbReference type="Pfam" id="PF00155"/>
    </source>
</evidence>
<keyword evidence="5" id="KW-0663">Pyridoxal phosphate</keyword>
<dbReference type="Gene3D" id="3.90.1150.10">
    <property type="entry name" value="Aspartate Aminotransferase, domain 1"/>
    <property type="match status" value="1"/>
</dbReference>
<evidence type="ECO:0000256" key="6">
    <source>
        <dbReference type="RuleBase" id="RU000481"/>
    </source>
</evidence>
<dbReference type="Proteomes" id="UP000674234">
    <property type="component" value="Unassembled WGS sequence"/>
</dbReference>
<dbReference type="InterPro" id="IPR015422">
    <property type="entry name" value="PyrdxlP-dep_Trfase_small"/>
</dbReference>
<sequence length="390" mass="41791">MKSRTAERFRLIEKSATYAVLDLVRRLRAEGRSVLDLGGGEPDFATPRHISDAAVGAIGEGRTHYTASRGLPELLTAVAEKLGKENGLTVDPAVNLIATPSAKHALFIALTTILDPDDDLLVPTPSWVSYGAMARLVGARPVAVELRGDEGFRITREALEHGRTGRTKAILLNNPNNPTGRVLSRAEAEVVAAFAVEHDLLIVTDEIYEKIRFDGGEHISVASMPGCADRTITVNGFSKAYAMTGWRLGYVAAPADIAAEMLKVQQHTVGCAGSFVQHGGVVALTGDQEPVRAMTEEYRARRDLIVGGLNSLPGIRCAPPEGALYVFPDIRGTRFADSQAFTEWLLREAGVAVTPGSAFGPGGEGHIRLSFATSRDVLEEAIDRMAGVLR</sequence>
<comment type="cofactor">
    <cofactor evidence="1 6">
        <name>pyridoxal 5'-phosphate</name>
        <dbReference type="ChEBI" id="CHEBI:597326"/>
    </cofactor>
</comment>
<dbReference type="InterPro" id="IPR004838">
    <property type="entry name" value="NHTrfase_class1_PyrdxlP-BS"/>
</dbReference>
<dbReference type="GO" id="GO:0030170">
    <property type="term" value="F:pyridoxal phosphate binding"/>
    <property type="evidence" value="ECO:0007669"/>
    <property type="project" value="InterPro"/>
</dbReference>
<dbReference type="EC" id="2.6.1.-" evidence="6"/>
<protein>
    <recommendedName>
        <fullName evidence="6">Aminotransferase</fullName>
        <ecNumber evidence="6">2.6.1.-</ecNumber>
    </recommendedName>
</protein>
<proteinExistence type="inferred from homology"/>
<evidence type="ECO:0000313" key="9">
    <source>
        <dbReference type="Proteomes" id="UP000674234"/>
    </source>
</evidence>
<accession>A0A940WIG3</accession>
<evidence type="ECO:0000256" key="2">
    <source>
        <dbReference type="ARBA" id="ARBA00007441"/>
    </source>
</evidence>
<name>A0A940WIG3_9ACTN</name>
<dbReference type="InterPro" id="IPR050596">
    <property type="entry name" value="AspAT/PAT-like"/>
</dbReference>
<comment type="similarity">
    <text evidence="2 6">Belongs to the class-I pyridoxal-phosphate-dependent aminotransferase family.</text>
</comment>
<keyword evidence="4 6" id="KW-0808">Transferase</keyword>
<dbReference type="FunFam" id="3.40.640.10:FF:000033">
    <property type="entry name" value="Aspartate aminotransferase"/>
    <property type="match status" value="1"/>
</dbReference>
<dbReference type="SUPFAM" id="SSF53383">
    <property type="entry name" value="PLP-dependent transferases"/>
    <property type="match status" value="1"/>
</dbReference>
<dbReference type="InterPro" id="IPR015421">
    <property type="entry name" value="PyrdxlP-dep_Trfase_major"/>
</dbReference>
<dbReference type="InterPro" id="IPR015424">
    <property type="entry name" value="PyrdxlP-dep_Trfase"/>
</dbReference>
<dbReference type="GO" id="GO:0008483">
    <property type="term" value="F:transaminase activity"/>
    <property type="evidence" value="ECO:0007669"/>
    <property type="project" value="UniProtKB-KW"/>
</dbReference>
<dbReference type="RefSeq" id="WP_210156799.1">
    <property type="nucleotide sequence ID" value="NZ_JAFCNB010000008.1"/>
</dbReference>
<reference evidence="8" key="1">
    <citation type="submission" date="2021-02" db="EMBL/GenBank/DDBJ databases">
        <title>Draft genome sequence of Microbispora sp. RL4-1S isolated from rice leaves in Thailand.</title>
        <authorList>
            <person name="Muangham S."/>
            <person name="Duangmal K."/>
        </authorList>
    </citation>
    <scope>NUCLEOTIDE SEQUENCE</scope>
    <source>
        <strain evidence="8">RL4-1S</strain>
    </source>
</reference>
<keyword evidence="3 6" id="KW-0032">Aminotransferase</keyword>
<dbReference type="Gene3D" id="3.40.640.10">
    <property type="entry name" value="Type I PLP-dependent aspartate aminotransferase-like (Major domain)"/>
    <property type="match status" value="1"/>
</dbReference>
<evidence type="ECO:0000256" key="5">
    <source>
        <dbReference type="ARBA" id="ARBA00022898"/>
    </source>
</evidence>
<evidence type="ECO:0000313" key="8">
    <source>
        <dbReference type="EMBL" id="MBP2705518.1"/>
    </source>
</evidence>
<comment type="caution">
    <text evidence="8">The sequence shown here is derived from an EMBL/GenBank/DDBJ whole genome shotgun (WGS) entry which is preliminary data.</text>
</comment>
<dbReference type="PANTHER" id="PTHR46383">
    <property type="entry name" value="ASPARTATE AMINOTRANSFERASE"/>
    <property type="match status" value="1"/>
</dbReference>
<dbReference type="EMBL" id="JAFCNB010000008">
    <property type="protein sequence ID" value="MBP2705518.1"/>
    <property type="molecule type" value="Genomic_DNA"/>
</dbReference>
<dbReference type="CDD" id="cd00609">
    <property type="entry name" value="AAT_like"/>
    <property type="match status" value="1"/>
</dbReference>
<dbReference type="Pfam" id="PF00155">
    <property type="entry name" value="Aminotran_1_2"/>
    <property type="match status" value="1"/>
</dbReference>
<gene>
    <name evidence="8" type="ORF">JOL79_17030</name>
</gene>
<dbReference type="GO" id="GO:0006520">
    <property type="term" value="P:amino acid metabolic process"/>
    <property type="evidence" value="ECO:0007669"/>
    <property type="project" value="InterPro"/>
</dbReference>
<keyword evidence="9" id="KW-1185">Reference proteome</keyword>
<evidence type="ECO:0000256" key="1">
    <source>
        <dbReference type="ARBA" id="ARBA00001933"/>
    </source>
</evidence>
<feature type="domain" description="Aminotransferase class I/classII large" evidence="7">
    <location>
        <begin position="33"/>
        <end position="384"/>
    </location>
</feature>
<dbReference type="AlphaFoldDB" id="A0A940WIG3"/>
<dbReference type="PANTHER" id="PTHR46383:SF1">
    <property type="entry name" value="ASPARTATE AMINOTRANSFERASE"/>
    <property type="match status" value="1"/>
</dbReference>
<dbReference type="InterPro" id="IPR004839">
    <property type="entry name" value="Aminotransferase_I/II_large"/>
</dbReference>
<dbReference type="PROSITE" id="PS00105">
    <property type="entry name" value="AA_TRANSFER_CLASS_1"/>
    <property type="match status" value="1"/>
</dbReference>
<organism evidence="8 9">
    <name type="scientific">Microbispora oryzae</name>
    <dbReference type="NCBI Taxonomy" id="2806554"/>
    <lineage>
        <taxon>Bacteria</taxon>
        <taxon>Bacillati</taxon>
        <taxon>Actinomycetota</taxon>
        <taxon>Actinomycetes</taxon>
        <taxon>Streptosporangiales</taxon>
        <taxon>Streptosporangiaceae</taxon>
        <taxon>Microbispora</taxon>
    </lineage>
</organism>
<evidence type="ECO:0000256" key="3">
    <source>
        <dbReference type="ARBA" id="ARBA00022576"/>
    </source>
</evidence>